<gene>
    <name evidence="2" type="ORF">RHSP_64172</name>
</gene>
<sequence>MTRPVSDLTRNLSANLCALFSTGRLTRDALAVMTGLKLSQIGEIVELSADPTLEVVELIALVLDCDAGILLDSDPGRVCAIFLEGLPPQGPHLLH</sequence>
<dbReference type="PATRIC" id="fig|363754.4.peg.3825"/>
<protein>
    <recommendedName>
        <fullName evidence="1">HTH cro/C1-type domain-containing protein</fullName>
    </recommendedName>
</protein>
<dbReference type="InterPro" id="IPR001387">
    <property type="entry name" value="Cro/C1-type_HTH"/>
</dbReference>
<keyword evidence="3" id="KW-1185">Reference proteome</keyword>
<dbReference type="Proteomes" id="UP000012429">
    <property type="component" value="Unassembled WGS sequence"/>
</dbReference>
<comment type="caution">
    <text evidence="2">The sequence shown here is derived from an EMBL/GenBank/DDBJ whole genome shotgun (WGS) entry which is preliminary data.</text>
</comment>
<dbReference type="PROSITE" id="PS50943">
    <property type="entry name" value="HTH_CROC1"/>
    <property type="match status" value="1"/>
</dbReference>
<evidence type="ECO:0000313" key="2">
    <source>
        <dbReference type="EMBL" id="ENN86550.1"/>
    </source>
</evidence>
<dbReference type="GO" id="GO:0003677">
    <property type="term" value="F:DNA binding"/>
    <property type="evidence" value="ECO:0007669"/>
    <property type="project" value="InterPro"/>
</dbReference>
<dbReference type="EMBL" id="AQHN01000067">
    <property type="protein sequence ID" value="ENN86550.1"/>
    <property type="molecule type" value="Genomic_DNA"/>
</dbReference>
<name>N6UY22_9HYPH</name>
<proteinExistence type="predicted"/>
<reference evidence="2 3" key="1">
    <citation type="journal article" date="2012" name="BMC Genomics">
        <title>Genomic basis of broad host range and environmental adaptability of Rhizobium tropici CIAT 899 and Rhizobium sp. PRF 81 which are used in inoculants for common bean (Phaseolus vulgaris L.).</title>
        <authorList>
            <person name="Ormeno-Orrillo E."/>
            <person name="Menna P."/>
            <person name="Almeida L.G."/>
            <person name="Ollero F.J."/>
            <person name="Nicolas M.F."/>
            <person name="Pains Rodrigues E."/>
            <person name="Shigueyoshi Nakatani A."/>
            <person name="Silva Batista J.S."/>
            <person name="Oliveira Chueire L.M."/>
            <person name="Souza R.C."/>
            <person name="Ribeiro Vasconcelos A.T."/>
            <person name="Megias M."/>
            <person name="Hungria M."/>
            <person name="Martinez-Romero E."/>
        </authorList>
    </citation>
    <scope>NUCLEOTIDE SEQUENCE [LARGE SCALE GENOMIC DNA]</scope>
    <source>
        <strain evidence="2 3">PRF 81</strain>
    </source>
</reference>
<accession>N6UY22</accession>
<feature type="domain" description="HTH cro/C1-type" evidence="1">
    <location>
        <begin position="25"/>
        <end position="70"/>
    </location>
</feature>
<dbReference type="SUPFAM" id="SSF47413">
    <property type="entry name" value="lambda repressor-like DNA-binding domains"/>
    <property type="match status" value="1"/>
</dbReference>
<organism evidence="2 3">
    <name type="scientific">Rhizobium freirei PRF 81</name>
    <dbReference type="NCBI Taxonomy" id="363754"/>
    <lineage>
        <taxon>Bacteria</taxon>
        <taxon>Pseudomonadati</taxon>
        <taxon>Pseudomonadota</taxon>
        <taxon>Alphaproteobacteria</taxon>
        <taxon>Hyphomicrobiales</taxon>
        <taxon>Rhizobiaceae</taxon>
        <taxon>Rhizobium/Agrobacterium group</taxon>
        <taxon>Rhizobium</taxon>
    </lineage>
</organism>
<evidence type="ECO:0000259" key="1">
    <source>
        <dbReference type="PROSITE" id="PS50943"/>
    </source>
</evidence>
<dbReference type="AlphaFoldDB" id="N6UY22"/>
<dbReference type="InterPro" id="IPR010982">
    <property type="entry name" value="Lambda_DNA-bd_dom_sf"/>
</dbReference>
<dbReference type="Gene3D" id="1.10.260.40">
    <property type="entry name" value="lambda repressor-like DNA-binding domains"/>
    <property type="match status" value="1"/>
</dbReference>
<evidence type="ECO:0000313" key="3">
    <source>
        <dbReference type="Proteomes" id="UP000012429"/>
    </source>
</evidence>